<name>A0A2T0Q0I3_9ACTN</name>
<evidence type="ECO:0000313" key="2">
    <source>
        <dbReference type="Proteomes" id="UP000237846"/>
    </source>
</evidence>
<dbReference type="PANTHER" id="PTHR10443:SF12">
    <property type="entry name" value="DIPEPTIDASE"/>
    <property type="match status" value="1"/>
</dbReference>
<sequence length="419" mass="46582">MSDVTFRESRSWEGERVVLEPAKSYTGYRSYEYLEAGADYRVFALAPEFDRVPAYQGLQLSDEQAARVRRLLDDNIVVSLHDHPTVFPENIGETVDYNRTARHHTGYAGLSRSGITILFDNMMDGTCCVTSQMGWKWTDVIADIGMRRSDLAHQDYITVIDRYADIARAKADGRLGLVISMEAATPIENELDRIDILYGFGVRQMGIAYSEANTLGSGLKEDGDGGLTLFGRRAVRRMNKLGIAIDVSHSGDQTSLDTIAHSERPILITHAGARSVWPTKRMKPDSVIKAAAERGGVIGLEAAPHTTLSPDHPRHSLESVMDHFKYCVDLVGIDHVAFGPDTLYGDHVGLHDTFAEHLSLNEAHGETSYPRVPYVDGLENPTEEFWNITGWLVSHGYSDDEIGKVLGGNVLRVLEEVWY</sequence>
<keyword evidence="2" id="KW-1185">Reference proteome</keyword>
<comment type="caution">
    <text evidence="1">The sequence shown here is derived from an EMBL/GenBank/DDBJ whole genome shotgun (WGS) entry which is preliminary data.</text>
</comment>
<dbReference type="Gene3D" id="3.20.20.140">
    <property type="entry name" value="Metal-dependent hydrolases"/>
    <property type="match status" value="1"/>
</dbReference>
<dbReference type="EMBL" id="PVZC01000006">
    <property type="protein sequence ID" value="PRX97276.1"/>
    <property type="molecule type" value="Genomic_DNA"/>
</dbReference>
<dbReference type="PANTHER" id="PTHR10443">
    <property type="entry name" value="MICROSOMAL DIPEPTIDASE"/>
    <property type="match status" value="1"/>
</dbReference>
<dbReference type="GO" id="GO:0006508">
    <property type="term" value="P:proteolysis"/>
    <property type="evidence" value="ECO:0007669"/>
    <property type="project" value="InterPro"/>
</dbReference>
<reference evidence="1 2" key="1">
    <citation type="submission" date="2018-03" db="EMBL/GenBank/DDBJ databases">
        <title>Genomic Encyclopedia of Archaeal and Bacterial Type Strains, Phase II (KMG-II): from individual species to whole genera.</title>
        <authorList>
            <person name="Goeker M."/>
        </authorList>
    </citation>
    <scope>NUCLEOTIDE SEQUENCE [LARGE SCALE GENOMIC DNA]</scope>
    <source>
        <strain evidence="1 2">DSM 45601</strain>
    </source>
</reference>
<organism evidence="1 2">
    <name type="scientific">Allonocardiopsis opalescens</name>
    <dbReference type="NCBI Taxonomy" id="1144618"/>
    <lineage>
        <taxon>Bacteria</taxon>
        <taxon>Bacillati</taxon>
        <taxon>Actinomycetota</taxon>
        <taxon>Actinomycetes</taxon>
        <taxon>Streptosporangiales</taxon>
        <taxon>Allonocardiopsis</taxon>
    </lineage>
</organism>
<dbReference type="GO" id="GO:0070573">
    <property type="term" value="F:metallodipeptidase activity"/>
    <property type="evidence" value="ECO:0007669"/>
    <property type="project" value="InterPro"/>
</dbReference>
<dbReference type="Pfam" id="PF01244">
    <property type="entry name" value="Peptidase_M19"/>
    <property type="match status" value="1"/>
</dbReference>
<dbReference type="AlphaFoldDB" id="A0A2T0Q0I3"/>
<dbReference type="PROSITE" id="PS51365">
    <property type="entry name" value="RENAL_DIPEPTIDASE_2"/>
    <property type="match status" value="1"/>
</dbReference>
<protein>
    <submittedName>
        <fullName evidence="1">Membrane dipeptidase</fullName>
    </submittedName>
</protein>
<dbReference type="InterPro" id="IPR008257">
    <property type="entry name" value="Pept_M19"/>
</dbReference>
<dbReference type="InterPro" id="IPR032466">
    <property type="entry name" value="Metal_Hydrolase"/>
</dbReference>
<accession>A0A2T0Q0I3</accession>
<dbReference type="Proteomes" id="UP000237846">
    <property type="component" value="Unassembled WGS sequence"/>
</dbReference>
<evidence type="ECO:0000313" key="1">
    <source>
        <dbReference type="EMBL" id="PRX97276.1"/>
    </source>
</evidence>
<dbReference type="SUPFAM" id="SSF51556">
    <property type="entry name" value="Metallo-dependent hydrolases"/>
    <property type="match status" value="1"/>
</dbReference>
<proteinExistence type="predicted"/>
<gene>
    <name evidence="1" type="ORF">CLV72_106313</name>
</gene>